<sequence length="547" mass="62925">MSAEQIQLLINQVRFKKRDGSLFLMSERLAWCPEGKDHFDVTHLYSDIKCQKVSPETKAKIQLQIILLNESSFVFHFANTVKGKSDREKVKNLLAQMLPQFRRTIDKELEEKNKLLQKDSELFNTYKDLVVSGVITHEEFWKSHASKLSSSKQNTLTQKVGVSAGFIADVRPQSDGLNGLRYNLTADTIHSIFSTYPTVKQKYLENVPDKLTEKDFWTMFFQSHYYHRDRSAQSSSKDLFADCMKKDEQDILSMINLGVKDKFNDITYLDDGESAQDEGYGNTSSQPPPGKVKPSASQLANKNIIQRFNHQNAMILSTSVRDTITSEYNEQNNFSITFRVKFLNKDVLFQFVFQARLKDSTTYDDLESTSTNNESTLNLQKHERYKHGPTLVCQAHQELNSDSVREGMRIITAQCRNYKPHVSKVLNPSSAATALKELSSGMSSSHSDDNAIQHILSQPQQDELKQLYASLSELLRHYWACFPANTPFLQDKVKRMCRSIETFQQTRLRVFQEQLRRSMVHVNVTEHLEEMVNAAFAKFNSWQSKKS</sequence>
<dbReference type="GO" id="GO:0006289">
    <property type="term" value="P:nucleotide-excision repair"/>
    <property type="evidence" value="ECO:0007669"/>
    <property type="project" value="InterPro"/>
</dbReference>
<dbReference type="InterPro" id="IPR035925">
    <property type="entry name" value="BSD_dom_sf"/>
</dbReference>
<keyword evidence="10" id="KW-1185">Reference proteome</keyword>
<dbReference type="Gene3D" id="2.30.29.30">
    <property type="entry name" value="Pleckstrin-homology domain (PH domain)/Phosphotyrosine-binding domain (PTB)"/>
    <property type="match status" value="1"/>
</dbReference>
<evidence type="ECO:0000313" key="10">
    <source>
        <dbReference type="Proteomes" id="UP000007875"/>
    </source>
</evidence>
<dbReference type="OMA" id="VCTCELL"/>
<feature type="domain" description="BSD" evidence="8">
    <location>
        <begin position="97"/>
        <end position="152"/>
    </location>
</feature>
<accession>H2Z5J3</accession>
<keyword evidence="5" id="KW-0804">Transcription</keyword>
<dbReference type="STRING" id="51511.ENSCSAVP00000012855"/>
<dbReference type="InterPro" id="IPR027079">
    <property type="entry name" value="Tfb1/GTF2H1"/>
</dbReference>
<dbReference type="SMART" id="SM00751">
    <property type="entry name" value="BSD"/>
    <property type="match status" value="2"/>
</dbReference>
<dbReference type="Proteomes" id="UP000007875">
    <property type="component" value="Unassembled WGS sequence"/>
</dbReference>
<dbReference type="eggNOG" id="KOG2074">
    <property type="taxonomic scope" value="Eukaryota"/>
</dbReference>
<comment type="subcellular location">
    <subcellularLocation>
        <location evidence="1">Nucleus</location>
    </subcellularLocation>
</comment>
<dbReference type="Pfam" id="PF08567">
    <property type="entry name" value="PH_TFIIH"/>
    <property type="match status" value="1"/>
</dbReference>
<proteinExistence type="inferred from homology"/>
<dbReference type="InterPro" id="IPR005607">
    <property type="entry name" value="BSD_dom"/>
</dbReference>
<evidence type="ECO:0000256" key="4">
    <source>
        <dbReference type="ARBA" id="ARBA00023015"/>
    </source>
</evidence>
<dbReference type="InParanoid" id="H2Z5J3"/>
<dbReference type="PROSITE" id="PS50858">
    <property type="entry name" value="BSD"/>
    <property type="match status" value="2"/>
</dbReference>
<dbReference type="InterPro" id="IPR011993">
    <property type="entry name" value="PH-like_dom_sf"/>
</dbReference>
<dbReference type="FunFam" id="2.30.29.30:FF:000479">
    <property type="entry name" value="General transcription factor IIH subunit"/>
    <property type="match status" value="1"/>
</dbReference>
<dbReference type="Ensembl" id="ENSCSAVT00000013004.1">
    <property type="protein sequence ID" value="ENSCSAVP00000012855.1"/>
    <property type="gene ID" value="ENSCSAVG00000007546.1"/>
</dbReference>
<evidence type="ECO:0000256" key="2">
    <source>
        <dbReference type="ARBA" id="ARBA00009448"/>
    </source>
</evidence>
<evidence type="ECO:0000259" key="8">
    <source>
        <dbReference type="PROSITE" id="PS50858"/>
    </source>
</evidence>
<name>H2Z5J3_CIOSA</name>
<protein>
    <recommendedName>
        <fullName evidence="8">BSD domain-containing protein</fullName>
    </recommendedName>
</protein>
<dbReference type="AlphaFoldDB" id="H2Z5J3"/>
<reference evidence="9" key="2">
    <citation type="submission" date="2025-08" db="UniProtKB">
        <authorList>
            <consortium name="Ensembl"/>
        </authorList>
    </citation>
    <scope>IDENTIFICATION</scope>
</reference>
<dbReference type="GO" id="GO:0006351">
    <property type="term" value="P:DNA-templated transcription"/>
    <property type="evidence" value="ECO:0007669"/>
    <property type="project" value="InterPro"/>
</dbReference>
<dbReference type="GeneTree" id="ENSGT00390000015066"/>
<evidence type="ECO:0000256" key="5">
    <source>
        <dbReference type="ARBA" id="ARBA00023163"/>
    </source>
</evidence>
<comment type="similarity">
    <text evidence="2">Belongs to the TFB1 family.</text>
</comment>
<reference evidence="10" key="1">
    <citation type="submission" date="2003-08" db="EMBL/GenBank/DDBJ databases">
        <authorList>
            <person name="Birren B."/>
            <person name="Nusbaum C."/>
            <person name="Abebe A."/>
            <person name="Abouelleil A."/>
            <person name="Adekoya E."/>
            <person name="Ait-zahra M."/>
            <person name="Allen N."/>
            <person name="Allen T."/>
            <person name="An P."/>
            <person name="Anderson M."/>
            <person name="Anderson S."/>
            <person name="Arachchi H."/>
            <person name="Armbruster J."/>
            <person name="Bachantsang P."/>
            <person name="Baldwin J."/>
            <person name="Barry A."/>
            <person name="Bayul T."/>
            <person name="Blitshsteyn B."/>
            <person name="Bloom T."/>
            <person name="Blye J."/>
            <person name="Boguslavskiy L."/>
            <person name="Borowsky M."/>
            <person name="Boukhgalter B."/>
            <person name="Brunache A."/>
            <person name="Butler J."/>
            <person name="Calixte N."/>
            <person name="Calvo S."/>
            <person name="Camarata J."/>
            <person name="Campo K."/>
            <person name="Chang J."/>
            <person name="Cheshatsang Y."/>
            <person name="Citroen M."/>
            <person name="Collymore A."/>
            <person name="Considine T."/>
            <person name="Cook A."/>
            <person name="Cooke P."/>
            <person name="Corum B."/>
            <person name="Cuomo C."/>
            <person name="David R."/>
            <person name="Dawoe T."/>
            <person name="Degray S."/>
            <person name="Dodge S."/>
            <person name="Dooley K."/>
            <person name="Dorje P."/>
            <person name="Dorjee K."/>
            <person name="Dorris L."/>
            <person name="Duffey N."/>
            <person name="Dupes A."/>
            <person name="Elkins T."/>
            <person name="Engels R."/>
            <person name="Erickson J."/>
            <person name="Farina A."/>
            <person name="Faro S."/>
            <person name="Ferreira P."/>
            <person name="Fischer H."/>
            <person name="Fitzgerald M."/>
            <person name="Foley K."/>
            <person name="Gage D."/>
            <person name="Galagan J."/>
            <person name="Gearin G."/>
            <person name="Gnerre S."/>
            <person name="Gnirke A."/>
            <person name="Goyette A."/>
            <person name="Graham J."/>
            <person name="Grandbois E."/>
            <person name="Gyaltsen K."/>
            <person name="Hafez N."/>
            <person name="Hagopian D."/>
            <person name="Hagos B."/>
            <person name="Hall J."/>
            <person name="Hatcher B."/>
            <person name="Heller A."/>
            <person name="Higgins H."/>
            <person name="Honan T."/>
            <person name="Horn A."/>
            <person name="Houde N."/>
            <person name="Hughes L."/>
            <person name="Hulme W."/>
            <person name="Husby E."/>
            <person name="Iliev I."/>
            <person name="Jaffe D."/>
            <person name="Jones C."/>
            <person name="Kamal M."/>
            <person name="Kamat A."/>
            <person name="Kamvysselis M."/>
            <person name="Karlsson E."/>
            <person name="Kells C."/>
            <person name="Kieu A."/>
            <person name="Kisner P."/>
            <person name="Kodira C."/>
            <person name="Kulbokas E."/>
            <person name="Labutti K."/>
            <person name="Lama D."/>
            <person name="Landers T."/>
            <person name="Leger J."/>
            <person name="Levine S."/>
            <person name="Lewis D."/>
            <person name="Lewis T."/>
            <person name="Lindblad-toh K."/>
            <person name="Liu X."/>
            <person name="Lokyitsang T."/>
            <person name="Lokyitsang Y."/>
            <person name="Lucien O."/>
            <person name="Lui A."/>
            <person name="Ma L.J."/>
            <person name="Mabbitt R."/>
            <person name="Macdonald J."/>
            <person name="Maclean C."/>
            <person name="Major J."/>
            <person name="Manning J."/>
            <person name="Marabella R."/>
            <person name="Maru K."/>
            <person name="Matthews C."/>
            <person name="Mauceli E."/>
            <person name="Mccarthy M."/>
            <person name="Mcdonough S."/>
            <person name="Mcghee T."/>
            <person name="Meldrim J."/>
            <person name="Meneus L."/>
            <person name="Mesirov J."/>
            <person name="Mihalev A."/>
            <person name="Mihova T."/>
            <person name="Mikkelsen T."/>
            <person name="Mlenga V."/>
            <person name="Moru K."/>
            <person name="Mozes J."/>
            <person name="Mulrain L."/>
            <person name="Munson G."/>
            <person name="Naylor J."/>
            <person name="Newes C."/>
            <person name="Nguyen C."/>
            <person name="Nguyen N."/>
            <person name="Nguyen T."/>
            <person name="Nicol R."/>
            <person name="Nielsen C."/>
            <person name="Nizzari M."/>
            <person name="Norbu C."/>
            <person name="Norbu N."/>
            <person name="O'donnell P."/>
            <person name="Okoawo O."/>
            <person name="O'leary S."/>
            <person name="Omotosho B."/>
            <person name="O'neill K."/>
            <person name="Osman S."/>
            <person name="Parker S."/>
            <person name="Perrin D."/>
            <person name="Phunkhang P."/>
            <person name="Piqani B."/>
            <person name="Purcell S."/>
            <person name="Rachupka T."/>
            <person name="Ramasamy U."/>
            <person name="Rameau R."/>
            <person name="Ray V."/>
            <person name="Raymond C."/>
            <person name="Retta R."/>
            <person name="Richardson S."/>
            <person name="Rise C."/>
            <person name="Rodriguez J."/>
            <person name="Rogers J."/>
            <person name="Rogov P."/>
            <person name="Rutman M."/>
            <person name="Schupbach R."/>
            <person name="Seaman C."/>
            <person name="Settipalli S."/>
            <person name="Sharpe T."/>
            <person name="Sheridan J."/>
            <person name="Sherpa N."/>
            <person name="Shi J."/>
            <person name="Smirnov S."/>
            <person name="Smith C."/>
            <person name="Sougnez C."/>
            <person name="Spencer B."/>
            <person name="Stalker J."/>
            <person name="Stange-thomann N."/>
            <person name="Stavropoulos S."/>
            <person name="Stetson K."/>
            <person name="Stone C."/>
            <person name="Stone S."/>
            <person name="Stubbs M."/>
            <person name="Talamas J."/>
            <person name="Tchuinga P."/>
            <person name="Tenzing P."/>
            <person name="Tesfaye S."/>
            <person name="Theodore J."/>
            <person name="Thoulutsang Y."/>
            <person name="Topham K."/>
            <person name="Towey S."/>
            <person name="Tsamla T."/>
            <person name="Tsomo N."/>
            <person name="Vallee D."/>
            <person name="Vassiliev H."/>
            <person name="Venkataraman V."/>
            <person name="Vinson J."/>
            <person name="Vo A."/>
            <person name="Wade C."/>
            <person name="Wang S."/>
            <person name="Wangchuk T."/>
            <person name="Wangdi T."/>
            <person name="Whittaker C."/>
            <person name="Wilkinson J."/>
            <person name="Wu Y."/>
            <person name="Wyman D."/>
            <person name="Yadav S."/>
            <person name="Yang S."/>
            <person name="Yang X."/>
            <person name="Yeager S."/>
            <person name="Yee E."/>
            <person name="Young G."/>
            <person name="Zainoun J."/>
            <person name="Zembeck L."/>
            <person name="Zimmer A."/>
            <person name="Zody M."/>
            <person name="Lander E."/>
        </authorList>
    </citation>
    <scope>NUCLEOTIDE SEQUENCE [LARGE SCALE GENOMIC DNA]</scope>
</reference>
<dbReference type="GO" id="GO:0000439">
    <property type="term" value="C:transcription factor TFIIH core complex"/>
    <property type="evidence" value="ECO:0007669"/>
    <property type="project" value="InterPro"/>
</dbReference>
<dbReference type="InterPro" id="IPR013876">
    <property type="entry name" value="TFIIH_BTF_p62_N"/>
</dbReference>
<evidence type="ECO:0000256" key="6">
    <source>
        <dbReference type="ARBA" id="ARBA00023242"/>
    </source>
</evidence>
<dbReference type="SUPFAM" id="SSF50729">
    <property type="entry name" value="PH domain-like"/>
    <property type="match status" value="1"/>
</dbReference>
<feature type="region of interest" description="Disordered" evidence="7">
    <location>
        <begin position="274"/>
        <end position="296"/>
    </location>
</feature>
<dbReference type="PANTHER" id="PTHR12856">
    <property type="entry name" value="TRANSCRIPTION INITIATION FACTOR IIH-RELATED"/>
    <property type="match status" value="1"/>
</dbReference>
<feature type="domain" description="BSD" evidence="8">
    <location>
        <begin position="176"/>
        <end position="228"/>
    </location>
</feature>
<keyword evidence="6" id="KW-0539">Nucleus</keyword>
<evidence type="ECO:0000256" key="1">
    <source>
        <dbReference type="ARBA" id="ARBA00004123"/>
    </source>
</evidence>
<reference evidence="9" key="3">
    <citation type="submission" date="2025-09" db="UniProtKB">
        <authorList>
            <consortium name="Ensembl"/>
        </authorList>
    </citation>
    <scope>IDENTIFICATION</scope>
</reference>
<evidence type="ECO:0000256" key="7">
    <source>
        <dbReference type="SAM" id="MobiDB-lite"/>
    </source>
</evidence>
<dbReference type="SUPFAM" id="SSF140383">
    <property type="entry name" value="BSD domain-like"/>
    <property type="match status" value="2"/>
</dbReference>
<keyword evidence="4" id="KW-0805">Transcription regulation</keyword>
<dbReference type="Gene3D" id="6.10.140.1200">
    <property type="match status" value="1"/>
</dbReference>
<evidence type="ECO:0000256" key="3">
    <source>
        <dbReference type="ARBA" id="ARBA00022737"/>
    </source>
</evidence>
<evidence type="ECO:0000313" key="9">
    <source>
        <dbReference type="Ensembl" id="ENSCSAVP00000012855.1"/>
    </source>
</evidence>
<dbReference type="CDD" id="cd13229">
    <property type="entry name" value="PH_TFIIH"/>
    <property type="match status" value="1"/>
</dbReference>
<dbReference type="Pfam" id="PF03909">
    <property type="entry name" value="BSD"/>
    <property type="match status" value="1"/>
</dbReference>
<organism evidence="9 10">
    <name type="scientific">Ciona savignyi</name>
    <name type="common">Pacific transparent sea squirt</name>
    <dbReference type="NCBI Taxonomy" id="51511"/>
    <lineage>
        <taxon>Eukaryota</taxon>
        <taxon>Metazoa</taxon>
        <taxon>Chordata</taxon>
        <taxon>Tunicata</taxon>
        <taxon>Ascidiacea</taxon>
        <taxon>Phlebobranchia</taxon>
        <taxon>Cionidae</taxon>
        <taxon>Ciona</taxon>
    </lineage>
</organism>
<keyword evidence="3" id="KW-0677">Repeat</keyword>
<dbReference type="FunCoup" id="H2Z5J3">
    <property type="interactions" value="334"/>
</dbReference>